<dbReference type="EMBL" id="CP087880">
    <property type="protein sequence ID" value="UGS39896.1"/>
    <property type="molecule type" value="Genomic_DNA"/>
</dbReference>
<evidence type="ECO:0000259" key="1">
    <source>
        <dbReference type="Pfam" id="PF00535"/>
    </source>
</evidence>
<evidence type="ECO:0000313" key="2">
    <source>
        <dbReference type="EMBL" id="UGS39896.1"/>
    </source>
</evidence>
<keyword evidence="2" id="KW-0808">Transferase</keyword>
<reference evidence="2 3" key="1">
    <citation type="journal article" date="2022" name="Int. J. Syst. Evol. Microbiol.">
        <title>Pseudocitrobacter corydidari sp. nov., isolated from the Asian emerald cockroach Corydidarum magnifica.</title>
        <authorList>
            <person name="Guzman J."/>
            <person name="Poehlein A."/>
            <person name="Glaeser S.P."/>
            <person name="Schwengers O."/>
            <person name="Blom J."/>
            <person name="Hollensteiner J."/>
            <person name="Kampfer P."/>
            <person name="Vilcinskas A."/>
        </authorList>
    </citation>
    <scope>NUCLEOTIDE SEQUENCE [LARGE SCALE GENOMIC DNA]</scope>
    <source>
        <strain evidence="2">G163CM</strain>
    </source>
</reference>
<evidence type="ECO:0000313" key="3">
    <source>
        <dbReference type="Proteomes" id="UP001199659"/>
    </source>
</evidence>
<dbReference type="GO" id="GO:0016757">
    <property type="term" value="F:glycosyltransferase activity"/>
    <property type="evidence" value="ECO:0007669"/>
    <property type="project" value="UniProtKB-KW"/>
</dbReference>
<gene>
    <name evidence="2" type="primary">wfgD</name>
    <name evidence="2" type="ORF">G163CM_05810</name>
</gene>
<keyword evidence="2" id="KW-0328">Glycosyltransferase</keyword>
<keyword evidence="3" id="KW-1185">Reference proteome</keyword>
<name>A0ABY3S1G8_9ENTR</name>
<dbReference type="SUPFAM" id="SSF53448">
    <property type="entry name" value="Nucleotide-diphospho-sugar transferases"/>
    <property type="match status" value="1"/>
</dbReference>
<dbReference type="CDD" id="cd00761">
    <property type="entry name" value="Glyco_tranf_GTA_type"/>
    <property type="match status" value="1"/>
</dbReference>
<dbReference type="Proteomes" id="UP001199659">
    <property type="component" value="Chromosome"/>
</dbReference>
<protein>
    <submittedName>
        <fullName evidence="2">UDP-Glc:alpha-D-GlcNAc-diphosphoundecaprenol beta-1,3-glucosyltransferase WfgD</fullName>
        <ecNumber evidence="2">2.4.1.305</ecNumber>
    </submittedName>
</protein>
<feature type="domain" description="Glycosyltransferase 2-like" evidence="1">
    <location>
        <begin position="10"/>
        <end position="133"/>
    </location>
</feature>
<dbReference type="PANTHER" id="PTHR22916">
    <property type="entry name" value="GLYCOSYLTRANSFERASE"/>
    <property type="match status" value="1"/>
</dbReference>
<dbReference type="EC" id="2.4.1.305" evidence="2"/>
<dbReference type="Pfam" id="PF00535">
    <property type="entry name" value="Glycos_transf_2"/>
    <property type="match status" value="1"/>
</dbReference>
<dbReference type="PANTHER" id="PTHR22916:SF3">
    <property type="entry name" value="UDP-GLCNAC:BETAGAL BETA-1,3-N-ACETYLGLUCOSAMINYLTRANSFERASE-LIKE PROTEIN 1"/>
    <property type="match status" value="1"/>
</dbReference>
<dbReference type="RefSeq" id="WP_231826862.1">
    <property type="nucleotide sequence ID" value="NZ_CP087880.1"/>
</dbReference>
<proteinExistence type="predicted"/>
<dbReference type="InterPro" id="IPR029044">
    <property type="entry name" value="Nucleotide-diphossugar_trans"/>
</dbReference>
<dbReference type="Gene3D" id="3.90.550.10">
    <property type="entry name" value="Spore Coat Polysaccharide Biosynthesis Protein SpsA, Chain A"/>
    <property type="match status" value="1"/>
</dbReference>
<organism evidence="2 3">
    <name type="scientific">Pseudocitrobacter corydidari</name>
    <dbReference type="NCBI Taxonomy" id="2891570"/>
    <lineage>
        <taxon>Bacteria</taxon>
        <taxon>Pseudomonadati</taxon>
        <taxon>Pseudomonadota</taxon>
        <taxon>Gammaproteobacteria</taxon>
        <taxon>Enterobacterales</taxon>
        <taxon>Enterobacteriaceae</taxon>
        <taxon>Pseudocitrobacter</taxon>
    </lineage>
</organism>
<sequence length="260" mass="30009">MQNLNNSLVSIIMPIYNGEAYIHDSISSVKKQSYDNWELIIIDDHSNDASLQIAQKYAEQDERVKVFQTEMLCSGAAKARNLGVQYCTGRYIAFLDCDDYWSANKIQLQIALMKEHNANFCYGSYAIFSGHVNNLIGEFRPQSLISYSKLLRGCDIGCLTVMYDSYALGKHFFPMVDKEDYALWLKILKSEHARVVLCESIIAFYRVSSESLSSNKWRELVRQYNVYRRVEGIGVLKSLFYLSCYACYGLKKHYINYRGK</sequence>
<accession>A0ABY3S1G8</accession>
<dbReference type="InterPro" id="IPR001173">
    <property type="entry name" value="Glyco_trans_2-like"/>
</dbReference>